<dbReference type="InterPro" id="IPR003010">
    <property type="entry name" value="C-N_Hydrolase"/>
</dbReference>
<dbReference type="Pfam" id="PF00795">
    <property type="entry name" value="CN_hydrolase"/>
    <property type="match status" value="1"/>
</dbReference>
<dbReference type="Gene3D" id="3.60.110.10">
    <property type="entry name" value="Carbon-nitrogen hydrolase"/>
    <property type="match status" value="1"/>
</dbReference>
<evidence type="ECO:0000259" key="2">
    <source>
        <dbReference type="PROSITE" id="PS50263"/>
    </source>
</evidence>
<dbReference type="Proteomes" id="UP000228568">
    <property type="component" value="Unassembled WGS sequence"/>
</dbReference>
<dbReference type="EMBL" id="PFPK01000016">
    <property type="protein sequence ID" value="PIZ95285.1"/>
    <property type="molecule type" value="Genomic_DNA"/>
</dbReference>
<dbReference type="AlphaFoldDB" id="A0A2M7V8Z7"/>
<keyword evidence="3" id="KW-0012">Acyltransferase</keyword>
<dbReference type="InterPro" id="IPR050345">
    <property type="entry name" value="Aliph_Amidase/BUP"/>
</dbReference>
<comment type="caution">
    <text evidence="3">The sequence shown here is derived from an EMBL/GenBank/DDBJ whole genome shotgun (WGS) entry which is preliminary data.</text>
</comment>
<evidence type="ECO:0000313" key="3">
    <source>
        <dbReference type="EMBL" id="PIZ95285.1"/>
    </source>
</evidence>
<name>A0A2M7V8Z7_9BACT</name>
<dbReference type="PANTHER" id="PTHR43674">
    <property type="entry name" value="NITRILASE C965.09-RELATED"/>
    <property type="match status" value="1"/>
</dbReference>
<dbReference type="PROSITE" id="PS50263">
    <property type="entry name" value="CN_HYDROLASE"/>
    <property type="match status" value="1"/>
</dbReference>
<proteinExistence type="predicted"/>
<organism evidence="3 4">
    <name type="scientific">Candidatus Magasanikbacteria bacterium CG_4_10_14_0_2_um_filter_37_12</name>
    <dbReference type="NCBI Taxonomy" id="1974637"/>
    <lineage>
        <taxon>Bacteria</taxon>
        <taxon>Candidatus Magasanikiibacteriota</taxon>
    </lineage>
</organism>
<dbReference type="GO" id="GO:0016746">
    <property type="term" value="F:acyltransferase activity"/>
    <property type="evidence" value="ECO:0007669"/>
    <property type="project" value="UniProtKB-KW"/>
</dbReference>
<feature type="domain" description="CN hydrolase" evidence="2">
    <location>
        <begin position="1"/>
        <end position="236"/>
    </location>
</feature>
<keyword evidence="1" id="KW-0378">Hydrolase</keyword>
<keyword evidence="3" id="KW-0808">Transferase</keyword>
<reference evidence="4" key="1">
    <citation type="submission" date="2017-09" db="EMBL/GenBank/DDBJ databases">
        <title>Depth-based differentiation of microbial function through sediment-hosted aquifers and enrichment of novel symbionts in the deep terrestrial subsurface.</title>
        <authorList>
            <person name="Probst A.J."/>
            <person name="Ladd B."/>
            <person name="Jarett J.K."/>
            <person name="Geller-Mcgrath D.E."/>
            <person name="Sieber C.M.K."/>
            <person name="Emerson J.B."/>
            <person name="Anantharaman K."/>
            <person name="Thomas B.C."/>
            <person name="Malmstrom R."/>
            <person name="Stieglmeier M."/>
            <person name="Klingl A."/>
            <person name="Woyke T."/>
            <person name="Ryan C.M."/>
            <person name="Banfield J.F."/>
        </authorList>
    </citation>
    <scope>NUCLEOTIDE SEQUENCE [LARGE SCALE GENOMIC DNA]</scope>
</reference>
<dbReference type="PANTHER" id="PTHR43674:SF2">
    <property type="entry name" value="BETA-UREIDOPROPIONASE"/>
    <property type="match status" value="1"/>
</dbReference>
<gene>
    <name evidence="3" type="ORF">COX81_01130</name>
</gene>
<evidence type="ECO:0000313" key="4">
    <source>
        <dbReference type="Proteomes" id="UP000228568"/>
    </source>
</evidence>
<protein>
    <submittedName>
        <fullName evidence="3">Acyltransferase</fullName>
    </submittedName>
</protein>
<dbReference type="GO" id="GO:0016811">
    <property type="term" value="F:hydrolase activity, acting on carbon-nitrogen (but not peptide) bonds, in linear amides"/>
    <property type="evidence" value="ECO:0007669"/>
    <property type="project" value="TreeGrafter"/>
</dbReference>
<sequence length="258" mass="29074">MKVGYVQNSPIFGEKQNNFEEVRSLLVRVTADLIVLPELFATGYTFVSKEEATEVAELQDEITADFLKEISHKTGATVVGGFVEKEGNKIFNSSLIVSGNKVIDTYRKLHLFYKEKKWFTPGDKPLKVYDINGVQVGIMICFDWMFPEVCRTLSLQGMQVLAHPANLVMPYCQSAMVTRCLENRIFAITANRVGQENRGDDDFTFTGGSQVIGYDGKVYSSAPKDISSVSIIEIDEIQANNKKINEFNDLFEERRPDL</sequence>
<evidence type="ECO:0000256" key="1">
    <source>
        <dbReference type="ARBA" id="ARBA00022801"/>
    </source>
</evidence>
<accession>A0A2M7V8Z7</accession>
<dbReference type="SUPFAM" id="SSF56317">
    <property type="entry name" value="Carbon-nitrogen hydrolase"/>
    <property type="match status" value="1"/>
</dbReference>
<dbReference type="InterPro" id="IPR036526">
    <property type="entry name" value="C-N_Hydrolase_sf"/>
</dbReference>